<evidence type="ECO:0000256" key="4">
    <source>
        <dbReference type="SAM" id="MobiDB-lite"/>
    </source>
</evidence>
<feature type="region of interest" description="Disordered" evidence="4">
    <location>
        <begin position="839"/>
        <end position="862"/>
    </location>
</feature>
<dbReference type="GO" id="GO:0000922">
    <property type="term" value="C:spindle pole"/>
    <property type="evidence" value="ECO:0007669"/>
    <property type="project" value="TreeGrafter"/>
</dbReference>
<feature type="compositionally biased region" description="Polar residues" evidence="4">
    <location>
        <begin position="85"/>
        <end position="94"/>
    </location>
</feature>
<evidence type="ECO:0000313" key="6">
    <source>
        <dbReference type="EMBL" id="KAF3895006.1"/>
    </source>
</evidence>
<feature type="compositionally biased region" description="Basic and acidic residues" evidence="4">
    <location>
        <begin position="118"/>
        <end position="127"/>
    </location>
</feature>
<comment type="caution">
    <text evidence="6">The sequence shown here is derived from an EMBL/GenBank/DDBJ whole genome shotgun (WGS) entry which is preliminary data.</text>
</comment>
<gene>
    <name evidence="6" type="ORF">GY632_3481</name>
</gene>
<feature type="compositionally biased region" description="Basic residues" evidence="4">
    <location>
        <begin position="152"/>
        <end position="164"/>
    </location>
</feature>
<dbReference type="CDD" id="cd21223">
    <property type="entry name" value="CH_ASPM_rpt1"/>
    <property type="match status" value="1"/>
</dbReference>
<accession>A0A9P4YJ07</accession>
<feature type="compositionally biased region" description="Polar residues" evidence="4">
    <location>
        <begin position="846"/>
        <end position="862"/>
    </location>
</feature>
<dbReference type="EMBL" id="JAAQVJ010000100">
    <property type="protein sequence ID" value="KAF3895006.1"/>
    <property type="molecule type" value="Genomic_DNA"/>
</dbReference>
<evidence type="ECO:0000256" key="2">
    <source>
        <dbReference type="ARBA" id="ARBA00022490"/>
    </source>
</evidence>
<feature type="compositionally biased region" description="Polar residues" evidence="4">
    <location>
        <begin position="271"/>
        <end position="283"/>
    </location>
</feature>
<dbReference type="GO" id="GO:0051295">
    <property type="term" value="P:establishment of meiotic spindle localization"/>
    <property type="evidence" value="ECO:0007669"/>
    <property type="project" value="TreeGrafter"/>
</dbReference>
<evidence type="ECO:0000259" key="5">
    <source>
        <dbReference type="PROSITE" id="PS50021"/>
    </source>
</evidence>
<dbReference type="Proteomes" id="UP000749309">
    <property type="component" value="Unassembled WGS sequence"/>
</dbReference>
<keyword evidence="3" id="KW-0112">Calmodulin-binding</keyword>
<feature type="compositionally biased region" description="Basic residues" evidence="4">
    <location>
        <begin position="207"/>
        <end position="217"/>
    </location>
</feature>
<comment type="subcellular location">
    <subcellularLocation>
        <location evidence="1">Cytoplasm</location>
    </subcellularLocation>
</comment>
<feature type="region of interest" description="Disordered" evidence="4">
    <location>
        <begin position="53"/>
        <end position="170"/>
    </location>
</feature>
<dbReference type="GO" id="GO:0000278">
    <property type="term" value="P:mitotic cell cycle"/>
    <property type="evidence" value="ECO:0007669"/>
    <property type="project" value="TreeGrafter"/>
</dbReference>
<dbReference type="Gene3D" id="1.10.418.10">
    <property type="entry name" value="Calponin-like domain"/>
    <property type="match status" value="1"/>
</dbReference>
<dbReference type="PANTHER" id="PTHR22706">
    <property type="entry name" value="ASSEMBLY FACTOR FOR SPINDLE MICROTUBULES"/>
    <property type="match status" value="1"/>
</dbReference>
<keyword evidence="2" id="KW-0963">Cytoplasm</keyword>
<protein>
    <submittedName>
        <fullName evidence="6">Calmodulin-binding protein Sha1</fullName>
    </submittedName>
</protein>
<feature type="region of interest" description="Disordered" evidence="4">
    <location>
        <begin position="207"/>
        <end position="333"/>
    </location>
</feature>
<dbReference type="GO" id="GO:0005516">
    <property type="term" value="F:calmodulin binding"/>
    <property type="evidence" value="ECO:0007669"/>
    <property type="project" value="UniProtKB-KW"/>
</dbReference>
<dbReference type="GO" id="GO:0007051">
    <property type="term" value="P:spindle organization"/>
    <property type="evidence" value="ECO:0007669"/>
    <property type="project" value="TreeGrafter"/>
</dbReference>
<name>A0A9P4YJ07_9EURO</name>
<dbReference type="GO" id="GO:0005737">
    <property type="term" value="C:cytoplasm"/>
    <property type="evidence" value="ECO:0007669"/>
    <property type="project" value="UniProtKB-SubCell"/>
</dbReference>
<feature type="compositionally biased region" description="Low complexity" evidence="4">
    <location>
        <begin position="289"/>
        <end position="303"/>
    </location>
</feature>
<dbReference type="SUPFAM" id="SSF47576">
    <property type="entry name" value="Calponin-homology domain, CH-domain"/>
    <property type="match status" value="1"/>
</dbReference>
<dbReference type="InterPro" id="IPR051185">
    <property type="entry name" value="ASPM"/>
</dbReference>
<sequence>MEYQYLDATPCPVTWKRNDAKIPIFEDILDSYDDTAEIDCMAELGSLNSLAREKPRRAKKATTFKIHDDAGSSGGSNGGQKPLNRESSMFSQPAQRFPRPAVKASAGRNSSPKVPVKKQRDEFKENNLGESPTNLKSPPHVVQKPVKEQKMKKAGRTKRDKRRNTIYIPPDDDTTMATIFMDAFSPLKTQDFGCQELGYIEAQISKKRQQQKAKSPARQRQPLEAPKRIMQESVDQPDVMGKNTGKENVPPGKSESSIAEVTGKKDPLAEASTQPMKSRSVNSPRPRASLSKQKQSVSKSLVSRATHSHSSVQRTTFTCSRSPRTSPATKQRKEYLPLNTTLLLNPISKQRPPSELLHTLPLAPKIEIKHPALHSNLADPLIHEETWLSHQEVVITQLVNTLLDTANGQCNTQGQDCLKKQLFDLYQDTYFSLLSKRVQASLLYGDLRVTEDPSGSRRRLTTDARIRRTFTKFWTDTYDIVALRTAAEVVIGREVGYNHHGGSISASPQMSISEDEKGARRAVESFLDTMLIRNEDMSQDASTKSSVGDSGDVVKGYHRTALRSIMIIALLDKARVAPDTALPRSLFKSDSAYTSSAAAMRALGPALLHPQADFTRPLARLDCSLKYKQHPIAEYNYHIDNIAVDIRDGVILARLTELLLLEHLPERFHANGKEIWPLSGQLKMPCISRATKVHNARISLSALAKDFPSIGATIGGIKPEDIVDGYREKTIALLWIIVGKWGLSALVDWDDLKSEIARLEKKLGSLARKQSSLPPCHVQTTTTDTAAYHSSLLHRWASCLARLKGLEVSNLATSLADGHVFMSILDEYEQFIRPGSHSIKADKETSTTASAPIKTPTSSTDNKSALRRRLLSLGCSGQFVALISPRSTSPSSSALLSAAAQTSVSSSTHAHTTTTAASSEEASNITALAFLSSRLLSASKYGRAAVTIQRAWRHMLATRPVIDLN</sequence>
<evidence type="ECO:0000256" key="3">
    <source>
        <dbReference type="ARBA" id="ARBA00022860"/>
    </source>
</evidence>
<dbReference type="InterPro" id="IPR001715">
    <property type="entry name" value="CH_dom"/>
</dbReference>
<reference evidence="6" key="1">
    <citation type="submission" date="2020-03" db="EMBL/GenBank/DDBJ databases">
        <title>Whole Genome Sequence of Trichophyton interdigitale from India.</title>
        <authorList>
            <person name="Kumar P."/>
        </authorList>
    </citation>
    <scope>NUCLEOTIDE SEQUENCE</scope>
    <source>
        <strain evidence="6">UCMS-IGIB-CI14</strain>
    </source>
</reference>
<dbReference type="PROSITE" id="PS50021">
    <property type="entry name" value="CH"/>
    <property type="match status" value="1"/>
</dbReference>
<organism evidence="6 7">
    <name type="scientific">Trichophyton interdigitale</name>
    <dbReference type="NCBI Taxonomy" id="101480"/>
    <lineage>
        <taxon>Eukaryota</taxon>
        <taxon>Fungi</taxon>
        <taxon>Dikarya</taxon>
        <taxon>Ascomycota</taxon>
        <taxon>Pezizomycotina</taxon>
        <taxon>Eurotiomycetes</taxon>
        <taxon>Eurotiomycetidae</taxon>
        <taxon>Onygenales</taxon>
        <taxon>Arthrodermataceae</taxon>
        <taxon>Trichophyton</taxon>
    </lineage>
</organism>
<dbReference type="AlphaFoldDB" id="A0A9P4YJ07"/>
<evidence type="ECO:0000313" key="7">
    <source>
        <dbReference type="Proteomes" id="UP000749309"/>
    </source>
</evidence>
<dbReference type="PANTHER" id="PTHR22706:SF1">
    <property type="entry name" value="ASSEMBLY FACTOR FOR SPINDLE MICROTUBULES"/>
    <property type="match status" value="1"/>
</dbReference>
<dbReference type="InterPro" id="IPR036872">
    <property type="entry name" value="CH_dom_sf"/>
</dbReference>
<feature type="domain" description="Calponin-homology (CH)" evidence="5">
    <location>
        <begin position="618"/>
        <end position="742"/>
    </location>
</feature>
<evidence type="ECO:0000256" key="1">
    <source>
        <dbReference type="ARBA" id="ARBA00004496"/>
    </source>
</evidence>
<feature type="compositionally biased region" description="Polar residues" evidence="4">
    <location>
        <begin position="308"/>
        <end position="329"/>
    </location>
</feature>
<proteinExistence type="predicted"/>